<dbReference type="Pfam" id="PF11738">
    <property type="entry name" value="DUF3298"/>
    <property type="match status" value="1"/>
</dbReference>
<dbReference type="Gene3D" id="3.30.565.40">
    <property type="entry name" value="Fervidobacterium nodosum Rt17-B1 like"/>
    <property type="match status" value="1"/>
</dbReference>
<proteinExistence type="predicted"/>
<dbReference type="Gene3D" id="3.90.640.20">
    <property type="entry name" value="Heat-shock cognate protein, ATPase"/>
    <property type="match status" value="1"/>
</dbReference>
<dbReference type="STRING" id="1561.NPD11_1540"/>
<dbReference type="RefSeq" id="WP_052139493.1">
    <property type="nucleotide sequence ID" value="NZ_CP006905.1"/>
</dbReference>
<dbReference type="HOGENOM" id="CLU_085048_1_0_9"/>
<sequence>MKSGIFKGLAILWITFFVTCCSQGVWISAQNEDYGNSLIKPIQIREKNKCIDINVKYPYINSEIGTKVNNQIKSYTDNWIKETKDVLEDYKKHGYICNVGFELVSEYFVTRESEDLISFYTDYYQFTGGAHGITTRKAYAVDRKTGEPLKINELFKKGYDYKTIIDKEIRKQISKEKEKYFDEGKNFKGINNDVKFYIRGDNIVIYYSQYEIAPYASGLPEFNIPISMFNQNFIYDKI</sequence>
<reference evidence="3 4" key="1">
    <citation type="journal article" date="2015" name="Infect. Genet. Evol.">
        <title>Genomic sequences of six botulinum neurotoxin-producing strains representing three clostridial species illustrate the mobility and diversity of botulinum neurotoxin genes.</title>
        <authorList>
            <person name="Smith T.J."/>
            <person name="Hill K.K."/>
            <person name="Xie G."/>
            <person name="Foley B.T."/>
            <person name="Williamson C.H."/>
            <person name="Foster J.T."/>
            <person name="Johnson S.L."/>
            <person name="Chertkov O."/>
            <person name="Teshima H."/>
            <person name="Gibbons H.S."/>
            <person name="Johnsky L.A."/>
            <person name="Karavis M.A."/>
            <person name="Smith L.A."/>
        </authorList>
    </citation>
    <scope>NUCLEOTIDE SEQUENCE [LARGE SCALE GENOMIC DNA]</scope>
    <source>
        <strain evidence="3">Sullivan</strain>
    </source>
</reference>
<feature type="domain" description="DUF3298" evidence="1">
    <location>
        <begin position="153"/>
        <end position="227"/>
    </location>
</feature>
<evidence type="ECO:0000313" key="3">
    <source>
        <dbReference type="EMBL" id="AIY82515.1"/>
    </source>
</evidence>
<evidence type="ECO:0000259" key="2">
    <source>
        <dbReference type="Pfam" id="PF13739"/>
    </source>
</evidence>
<accession>A0A0A7FUA1</accession>
<dbReference type="eggNOG" id="COG4461">
    <property type="taxonomic scope" value="Bacteria"/>
</dbReference>
<evidence type="ECO:0000313" key="4">
    <source>
        <dbReference type="Proteomes" id="UP000030635"/>
    </source>
</evidence>
<evidence type="ECO:0000259" key="1">
    <source>
        <dbReference type="Pfam" id="PF11738"/>
    </source>
</evidence>
<dbReference type="EMBL" id="CP006905">
    <property type="protein sequence ID" value="AIY82515.1"/>
    <property type="molecule type" value="Genomic_DNA"/>
</dbReference>
<keyword evidence="4" id="KW-1185">Reference proteome</keyword>
<dbReference type="InterPro" id="IPR025303">
    <property type="entry name" value="PdaC"/>
</dbReference>
<dbReference type="AlphaFoldDB" id="A0A0A7FUA1"/>
<dbReference type="OrthoDB" id="5637at2"/>
<feature type="domain" description="Deacetylase PdaC" evidence="2">
    <location>
        <begin position="44"/>
        <end position="134"/>
    </location>
</feature>
<evidence type="ECO:0008006" key="5">
    <source>
        <dbReference type="Google" id="ProtNLM"/>
    </source>
</evidence>
<dbReference type="Proteomes" id="UP000030635">
    <property type="component" value="Chromosome"/>
</dbReference>
<dbReference type="KEGG" id="cbv:U729_1454"/>
<dbReference type="InterPro" id="IPR037126">
    <property type="entry name" value="PdaC/RsiV-like_sf"/>
</dbReference>
<dbReference type="InterPro" id="IPR021729">
    <property type="entry name" value="DUF3298"/>
</dbReference>
<protein>
    <recommendedName>
        <fullName evidence="5">DUF3298/DUF4163 domain-containing protein</fullName>
    </recommendedName>
</protein>
<gene>
    <name evidence="3" type="ORF">U729_1454</name>
</gene>
<dbReference type="Pfam" id="PF13739">
    <property type="entry name" value="PdaC"/>
    <property type="match status" value="1"/>
</dbReference>
<organism evidence="3 4">
    <name type="scientific">Clostridium baratii str. Sullivan</name>
    <dbReference type="NCBI Taxonomy" id="1415775"/>
    <lineage>
        <taxon>Bacteria</taxon>
        <taxon>Bacillati</taxon>
        <taxon>Bacillota</taxon>
        <taxon>Clostridia</taxon>
        <taxon>Eubacteriales</taxon>
        <taxon>Clostridiaceae</taxon>
        <taxon>Clostridium</taxon>
    </lineage>
</organism>
<name>A0A0A7FUA1_9CLOT</name>